<dbReference type="AlphaFoldDB" id="A0A8H7KHW5"/>
<feature type="compositionally biased region" description="Pro residues" evidence="1">
    <location>
        <begin position="423"/>
        <end position="439"/>
    </location>
</feature>
<feature type="region of interest" description="Disordered" evidence="1">
    <location>
        <begin position="109"/>
        <end position="137"/>
    </location>
</feature>
<feature type="compositionally biased region" description="Low complexity" evidence="1">
    <location>
        <begin position="495"/>
        <end position="514"/>
    </location>
</feature>
<evidence type="ECO:0000256" key="1">
    <source>
        <dbReference type="SAM" id="MobiDB-lite"/>
    </source>
</evidence>
<name>A0A8H7KHW5_AGABI</name>
<proteinExistence type="predicted"/>
<protein>
    <submittedName>
        <fullName evidence="2">Uncharacterized protein</fullName>
    </submittedName>
</protein>
<feature type="region of interest" description="Disordered" evidence="1">
    <location>
        <begin position="490"/>
        <end position="596"/>
    </location>
</feature>
<comment type="caution">
    <text evidence="2">The sequence shown here is derived from an EMBL/GenBank/DDBJ whole genome shotgun (WGS) entry which is preliminary data.</text>
</comment>
<accession>A0A8H7KHW5</accession>
<feature type="region of interest" description="Disordered" evidence="1">
    <location>
        <begin position="50"/>
        <end position="78"/>
    </location>
</feature>
<feature type="region of interest" description="Disordered" evidence="1">
    <location>
        <begin position="399"/>
        <end position="468"/>
    </location>
</feature>
<feature type="compositionally biased region" description="Polar residues" evidence="1">
    <location>
        <begin position="523"/>
        <end position="546"/>
    </location>
</feature>
<feature type="compositionally biased region" description="Polar residues" evidence="1">
    <location>
        <begin position="50"/>
        <end position="66"/>
    </location>
</feature>
<gene>
    <name evidence="2" type="ORF">Agabi119p4_4976</name>
</gene>
<reference evidence="2 3" key="1">
    <citation type="journal article" name="Sci. Rep.">
        <title>Telomere-to-telomere assembled and centromere annotated genomes of the two main subspecies of the button mushroom Agaricus bisporus reveal especially polymorphic chromosome ends.</title>
        <authorList>
            <person name="Sonnenberg A.S.M."/>
            <person name="Sedaghat-Telgerd N."/>
            <person name="Lavrijssen B."/>
            <person name="Ohm R.A."/>
            <person name="Hendrickx P.M."/>
            <person name="Scholtmeijer K."/>
            <person name="Baars J.J.P."/>
            <person name="van Peer A."/>
        </authorList>
    </citation>
    <scope>NUCLEOTIDE SEQUENCE [LARGE SCALE GENOMIC DNA]</scope>
    <source>
        <strain evidence="2 3">H119_p4</strain>
    </source>
</reference>
<evidence type="ECO:0000313" key="2">
    <source>
        <dbReference type="EMBL" id="KAF7776583.1"/>
    </source>
</evidence>
<dbReference type="Proteomes" id="UP000629468">
    <property type="component" value="Unassembled WGS sequence"/>
</dbReference>
<evidence type="ECO:0000313" key="3">
    <source>
        <dbReference type="Proteomes" id="UP000629468"/>
    </source>
</evidence>
<sequence>MVDSITARFRNIFKKSESAPEVNLTEGAADTSQVEPVSFALQIQSLIENLPLPTSTPNSAPSQDGNQALPPSPPQDSKLMRMLRNTAVMNGSRGTNVDRPSIWSILERLRSPQQNKGPTENDPNSDDHRSDDDVSDLFSDSSSVMLYSPLLPARGSLVELADSEVTIDVVEEVGEDEEEGEEVGGPEILQSGPPIPGWTWANVLPSFDWFTQPVQSTSSGGNDPALTPRTRERQLRAQASRVWIPSKEQLSIQCLWWGYRMFLPPPVLDILNDRQLEAARRTVMITTALTWFFNNLPIDSLPPPLRPTLLLIKHIAPYLSYIGTFISWSWGTMASYDQGCGITLTATWILPFALIPGTWFERDWPMSPPKSPRPLPGTSSPQIEPVALQSEAHSPTTLIYTMTPPASPRSPPSTISTSTQLPNTPPSPGPSILLPPPSDPRSSVAPSSPALSFVTAPGSPPPLSPKRNPLSLAGLVAKSPLIRVRRIRSKQNLNPASIRPPHHSPSPLSQSHSPLDPEFGYSVSPSPLYSTTLRQTPIDASSSGVSYPSPPAHPRDLRLLQSPMWECSPLPSEDSLPQEERNSGGKGKRFFARRQS</sequence>
<dbReference type="EMBL" id="JABXXO010000006">
    <property type="protein sequence ID" value="KAF7776583.1"/>
    <property type="molecule type" value="Genomic_DNA"/>
</dbReference>
<organism evidence="2 3">
    <name type="scientific">Agaricus bisporus var. burnettii</name>
    <dbReference type="NCBI Taxonomy" id="192524"/>
    <lineage>
        <taxon>Eukaryota</taxon>
        <taxon>Fungi</taxon>
        <taxon>Dikarya</taxon>
        <taxon>Basidiomycota</taxon>
        <taxon>Agaricomycotina</taxon>
        <taxon>Agaricomycetes</taxon>
        <taxon>Agaricomycetidae</taxon>
        <taxon>Agaricales</taxon>
        <taxon>Agaricineae</taxon>
        <taxon>Agaricaceae</taxon>
        <taxon>Agaricus</taxon>
    </lineage>
</organism>
<feature type="compositionally biased region" description="Basic residues" evidence="1">
    <location>
        <begin position="586"/>
        <end position="596"/>
    </location>
</feature>